<keyword evidence="1" id="KW-0472">Membrane</keyword>
<comment type="caution">
    <text evidence="2">The sequence shown here is derived from an EMBL/GenBank/DDBJ whole genome shotgun (WGS) entry which is preliminary data.</text>
</comment>
<sequence length="43" mass="4881">MGKKLTKRQRTVLTLSSILLAIASFIGLLMGLALLYYFFDFLL</sequence>
<dbReference type="RefSeq" id="WP_008517955.1">
    <property type="nucleotide sequence ID" value="NZ_ACJM01000014.1"/>
</dbReference>
<organism evidence="2 3">
    <name type="scientific">Dethiobacter alkaliphilus AHT 1</name>
    <dbReference type="NCBI Taxonomy" id="555088"/>
    <lineage>
        <taxon>Bacteria</taxon>
        <taxon>Bacillati</taxon>
        <taxon>Bacillota</taxon>
        <taxon>Dethiobacteria</taxon>
        <taxon>Dethiobacterales</taxon>
        <taxon>Dethiobacteraceae</taxon>
        <taxon>Dethiobacter</taxon>
    </lineage>
</organism>
<protein>
    <submittedName>
        <fullName evidence="2">Uncharacterized protein</fullName>
    </submittedName>
</protein>
<keyword evidence="1" id="KW-1133">Transmembrane helix</keyword>
<reference evidence="2 3" key="1">
    <citation type="submission" date="2009-02" db="EMBL/GenBank/DDBJ databases">
        <title>Sequencing of the draft genome and assembly of Dethiobacter alkaliphilus AHT 1.</title>
        <authorList>
            <consortium name="US DOE Joint Genome Institute (JGI-PGF)"/>
            <person name="Lucas S."/>
            <person name="Copeland A."/>
            <person name="Lapidus A."/>
            <person name="Glavina del Rio T."/>
            <person name="Dalin E."/>
            <person name="Tice H."/>
            <person name="Bruce D."/>
            <person name="Goodwin L."/>
            <person name="Pitluck S."/>
            <person name="Larimer F."/>
            <person name="Land M.L."/>
            <person name="Hauser L."/>
            <person name="Muyzer G."/>
        </authorList>
    </citation>
    <scope>NUCLEOTIDE SEQUENCE [LARGE SCALE GENOMIC DNA]</scope>
    <source>
        <strain evidence="2 3">AHT 1</strain>
    </source>
</reference>
<dbReference type="STRING" id="555088.DealDRAFT_2502"/>
<accession>C0GJ43</accession>
<name>C0GJ43_DETAL</name>
<dbReference type="AlphaFoldDB" id="C0GJ43"/>
<evidence type="ECO:0000256" key="1">
    <source>
        <dbReference type="SAM" id="Phobius"/>
    </source>
</evidence>
<keyword evidence="1" id="KW-0812">Transmembrane</keyword>
<feature type="transmembrane region" description="Helical" evidence="1">
    <location>
        <begin position="12"/>
        <end position="39"/>
    </location>
</feature>
<evidence type="ECO:0000313" key="2">
    <source>
        <dbReference type="EMBL" id="EEG76676.1"/>
    </source>
</evidence>
<dbReference type="Proteomes" id="UP000006443">
    <property type="component" value="Unassembled WGS sequence"/>
</dbReference>
<evidence type="ECO:0000313" key="3">
    <source>
        <dbReference type="Proteomes" id="UP000006443"/>
    </source>
</evidence>
<keyword evidence="3" id="KW-1185">Reference proteome</keyword>
<proteinExistence type="predicted"/>
<gene>
    <name evidence="2" type="ORF">DealDRAFT_2502</name>
</gene>
<dbReference type="EMBL" id="ACJM01000014">
    <property type="protein sequence ID" value="EEG76676.1"/>
    <property type="molecule type" value="Genomic_DNA"/>
</dbReference>